<feature type="coiled-coil region" evidence="6">
    <location>
        <begin position="219"/>
        <end position="246"/>
    </location>
</feature>
<evidence type="ECO:0000256" key="7">
    <source>
        <dbReference type="SAM" id="Phobius"/>
    </source>
</evidence>
<evidence type="ECO:0000256" key="3">
    <source>
        <dbReference type="ARBA" id="ARBA00022692"/>
    </source>
</evidence>
<protein>
    <submittedName>
        <fullName evidence="9">Lipopolysaccharide biosynthesis protein</fullName>
    </submittedName>
</protein>
<keyword evidence="5 7" id="KW-0472">Membrane</keyword>
<feature type="domain" description="Polysaccharide chain length determinant N-terminal" evidence="8">
    <location>
        <begin position="14"/>
        <end position="106"/>
    </location>
</feature>
<organism evidence="9 10">
    <name type="scientific">Pseudomonas saudiphocaensis</name>
    <dbReference type="NCBI Taxonomy" id="1499686"/>
    <lineage>
        <taxon>Bacteria</taxon>
        <taxon>Pseudomonadati</taxon>
        <taxon>Pseudomonadota</taxon>
        <taxon>Gammaproteobacteria</taxon>
        <taxon>Pseudomonadales</taxon>
        <taxon>Pseudomonadaceae</taxon>
        <taxon>Pseudomonas</taxon>
    </lineage>
</organism>
<dbReference type="EMBL" id="CCSF01000001">
    <property type="protein sequence ID" value="CDZ94909.1"/>
    <property type="molecule type" value="Genomic_DNA"/>
</dbReference>
<reference evidence="9 10" key="1">
    <citation type="submission" date="2014-07" db="EMBL/GenBank/DDBJ databases">
        <authorList>
            <person name="Urmite Genomes Urmite Genomes"/>
        </authorList>
    </citation>
    <scope>NUCLEOTIDE SEQUENCE [LARGE SCALE GENOMIC DNA]</scope>
    <source>
        <strain evidence="9 10">20_BN</strain>
    </source>
</reference>
<name>A0A078LUS2_9PSED</name>
<evidence type="ECO:0000259" key="8">
    <source>
        <dbReference type="Pfam" id="PF02706"/>
    </source>
</evidence>
<dbReference type="PANTHER" id="PTHR32309:SF31">
    <property type="entry name" value="CAPSULAR EXOPOLYSACCHARIDE FAMILY"/>
    <property type="match status" value="1"/>
</dbReference>
<evidence type="ECO:0000313" key="10">
    <source>
        <dbReference type="Proteomes" id="UP000053902"/>
    </source>
</evidence>
<dbReference type="STRING" id="1499686.BN1079_02239"/>
<evidence type="ECO:0000256" key="1">
    <source>
        <dbReference type="ARBA" id="ARBA00004651"/>
    </source>
</evidence>
<sequence length="536" mass="61452">MNRLQVMSPKENYLHEFLRIFFANRQLIKRVFLVFALITLAMPLLLKQSFDITAEVLVQSKKLPQSDVNTALSQETDKFLPPSLADMETESNILRSPSLMRETIGQLHEEGVYSPSQGVFHTLVLEPLRAYVANPLREHVINPLRSALGLEVDPVRDGTIDALTEQASAALTVETLPGSNVISVSYSSVDPELGTRLVNRLLENYLKSRQNLQSSDLPESFFEQKKSQYQERIGELEERRRDLLESIGASDPKEEITFRLNAINTEEQALNLYRDRLLESQRWLDYLTTNLTAAREASFKDATFPFTFTHTVDNAAYEDREIKQLGEKLIELIGSYGNATASFQEDSLPVQQQRERIARTRGQFLKVVENRILERNSELTTLQQVIAQKTERIDQYKARVRDLQNVQAQLRLFDTEIDALHKAFFTYTQRYEESRSQGLLDGSASNARVLSWPYEPSEPSFPKPMLIVPLGLLTGLLLAVALGYLREFFDHRFKHPAQLTEHLGLPVLMVINEKQAAQAPAPQAWTWPWIWHWIRQ</sequence>
<keyword evidence="10" id="KW-1185">Reference proteome</keyword>
<dbReference type="eggNOG" id="COG3206">
    <property type="taxonomic scope" value="Bacteria"/>
</dbReference>
<dbReference type="PANTHER" id="PTHR32309">
    <property type="entry name" value="TYROSINE-PROTEIN KINASE"/>
    <property type="match status" value="1"/>
</dbReference>
<feature type="transmembrane region" description="Helical" evidence="7">
    <location>
        <begin position="466"/>
        <end position="485"/>
    </location>
</feature>
<dbReference type="Pfam" id="PF02706">
    <property type="entry name" value="Wzz"/>
    <property type="match status" value="1"/>
</dbReference>
<keyword evidence="6" id="KW-0175">Coiled coil</keyword>
<dbReference type="InterPro" id="IPR003856">
    <property type="entry name" value="LPS_length_determ_N"/>
</dbReference>
<evidence type="ECO:0000256" key="5">
    <source>
        <dbReference type="ARBA" id="ARBA00023136"/>
    </source>
</evidence>
<evidence type="ECO:0000313" key="9">
    <source>
        <dbReference type="EMBL" id="CDZ94909.1"/>
    </source>
</evidence>
<dbReference type="Proteomes" id="UP000053902">
    <property type="component" value="Unassembled WGS sequence"/>
</dbReference>
<gene>
    <name evidence="9" type="ORF">BN1079_02239</name>
</gene>
<accession>A0A078LUS2</accession>
<keyword evidence="2" id="KW-1003">Cell membrane</keyword>
<dbReference type="HOGENOM" id="CLU_513739_0_0_6"/>
<feature type="transmembrane region" description="Helical" evidence="7">
    <location>
        <begin position="27"/>
        <end position="46"/>
    </location>
</feature>
<comment type="subcellular location">
    <subcellularLocation>
        <location evidence="1">Cell membrane</location>
        <topology evidence="1">Multi-pass membrane protein</topology>
    </subcellularLocation>
</comment>
<dbReference type="GO" id="GO:0005886">
    <property type="term" value="C:plasma membrane"/>
    <property type="evidence" value="ECO:0007669"/>
    <property type="project" value="UniProtKB-SubCell"/>
</dbReference>
<keyword evidence="3 7" id="KW-0812">Transmembrane</keyword>
<evidence type="ECO:0000256" key="4">
    <source>
        <dbReference type="ARBA" id="ARBA00022989"/>
    </source>
</evidence>
<keyword evidence="4 7" id="KW-1133">Transmembrane helix</keyword>
<feature type="coiled-coil region" evidence="6">
    <location>
        <begin position="379"/>
        <end position="406"/>
    </location>
</feature>
<evidence type="ECO:0000256" key="6">
    <source>
        <dbReference type="SAM" id="Coils"/>
    </source>
</evidence>
<proteinExistence type="predicted"/>
<evidence type="ECO:0000256" key="2">
    <source>
        <dbReference type="ARBA" id="ARBA00022475"/>
    </source>
</evidence>
<dbReference type="InterPro" id="IPR050445">
    <property type="entry name" value="Bact_polysacc_biosynth/exp"/>
</dbReference>
<dbReference type="AlphaFoldDB" id="A0A078LUS2"/>